<evidence type="ECO:0008006" key="5">
    <source>
        <dbReference type="Google" id="ProtNLM"/>
    </source>
</evidence>
<feature type="non-terminal residue" evidence="3">
    <location>
        <position position="1"/>
    </location>
</feature>
<name>A0ABX3NIA6_9GAMM</name>
<feature type="region of interest" description="Disordered" evidence="1">
    <location>
        <begin position="74"/>
        <end position="99"/>
    </location>
</feature>
<organism evidence="3 4">
    <name type="scientific">Moraxella equi</name>
    <dbReference type="NCBI Taxonomy" id="60442"/>
    <lineage>
        <taxon>Bacteria</taxon>
        <taxon>Pseudomonadati</taxon>
        <taxon>Pseudomonadota</taxon>
        <taxon>Gammaproteobacteria</taxon>
        <taxon>Moraxellales</taxon>
        <taxon>Moraxellaceae</taxon>
        <taxon>Moraxella</taxon>
    </lineage>
</organism>
<feature type="compositionally biased region" description="Basic and acidic residues" evidence="1">
    <location>
        <begin position="76"/>
        <end position="89"/>
    </location>
</feature>
<evidence type="ECO:0000313" key="4">
    <source>
        <dbReference type="Proteomes" id="UP000190777"/>
    </source>
</evidence>
<comment type="caution">
    <text evidence="3">The sequence shown here is derived from an EMBL/GenBank/DDBJ whole genome shotgun (WGS) entry which is preliminary data.</text>
</comment>
<feature type="compositionally biased region" description="Acidic residues" evidence="1">
    <location>
        <begin position="90"/>
        <end position="99"/>
    </location>
</feature>
<protein>
    <recommendedName>
        <fullName evidence="5">DUF1232 domain-containing protein</fullName>
    </recommendedName>
</protein>
<feature type="transmembrane region" description="Helical" evidence="2">
    <location>
        <begin position="53"/>
        <end position="71"/>
    </location>
</feature>
<dbReference type="InterPro" id="IPR057700">
    <property type="entry name" value="DUF7940"/>
</dbReference>
<gene>
    <name evidence="3" type="ORF">B5J93_13045</name>
</gene>
<dbReference type="Pfam" id="PF25612">
    <property type="entry name" value="DUF7940"/>
    <property type="match status" value="1"/>
</dbReference>
<evidence type="ECO:0000256" key="2">
    <source>
        <dbReference type="SAM" id="Phobius"/>
    </source>
</evidence>
<keyword evidence="2" id="KW-0812">Transmembrane</keyword>
<keyword evidence="2" id="KW-0472">Membrane</keyword>
<keyword evidence="4" id="KW-1185">Reference proteome</keyword>
<proteinExistence type="predicted"/>
<evidence type="ECO:0000313" key="3">
    <source>
        <dbReference type="EMBL" id="OPH33246.1"/>
    </source>
</evidence>
<evidence type="ECO:0000256" key="1">
    <source>
        <dbReference type="SAM" id="MobiDB-lite"/>
    </source>
</evidence>
<accession>A0ABX3NIA6</accession>
<reference evidence="3 4" key="1">
    <citation type="submission" date="2017-03" db="EMBL/GenBank/DDBJ databases">
        <title>Draft genome sequence of Moraxella equi CCUG 4950T type strain.</title>
        <authorList>
            <person name="Salva-Serra F."/>
            <person name="Engstrom-Jakobsson H."/>
            <person name="Thorell K."/>
            <person name="Jaen-Luchoro D."/>
            <person name="Gonzales-Siles L."/>
            <person name="Karlsson R."/>
            <person name="Yazdan S."/>
            <person name="Boulund F."/>
            <person name="Johnning A."/>
            <person name="Engstrand L."/>
            <person name="Kristiansson E."/>
            <person name="Moore E."/>
        </authorList>
    </citation>
    <scope>NUCLEOTIDE SEQUENCE [LARGE SCALE GENOMIC DNA]</scope>
    <source>
        <strain evidence="3 4">CCUG 4950</strain>
    </source>
</reference>
<sequence>FGWYILELTMKLKIVENWRKGWRWFSVWAFTLIVFFATTPIPPEIVELLPKPLADNLVAFVAVCGLILRFVSQSKPSRDGHGREYRTQADDQDDTGGVP</sequence>
<dbReference type="EMBL" id="MXAP01000184">
    <property type="protein sequence ID" value="OPH33246.1"/>
    <property type="molecule type" value="Genomic_DNA"/>
</dbReference>
<feature type="transmembrane region" description="Helical" evidence="2">
    <location>
        <begin position="21"/>
        <end position="41"/>
    </location>
</feature>
<dbReference type="Proteomes" id="UP000190777">
    <property type="component" value="Unassembled WGS sequence"/>
</dbReference>
<keyword evidence="2" id="KW-1133">Transmembrane helix</keyword>